<protein>
    <submittedName>
        <fullName evidence="1">DUF4262 domain-containing protein</fullName>
    </submittedName>
</protein>
<keyword evidence="2" id="KW-1185">Reference proteome</keyword>
<sequence>MDRNTLLHQIQSNINIHGYHITSVAGTLLPRFVYTIGCTDLFGADLVFCGGEAYSQDDMIRIIKEMVGALKNGAQWKNLTLQVDNLGSFSLSEVDNSWSKLITLGIFDYYKKNDIRVLQISPGQDRLTLDIPDMTKPFNVESEPVWQWLIKEWNYPLPPTSTAIINVEVLYGEKATQIIRWEHEEWEIFSKPVDNVPKDDMRAMPLAILLGIDESLQAVIHLQTGDGLWRDKGELPWNEW</sequence>
<dbReference type="Proteomes" id="UP001319180">
    <property type="component" value="Unassembled WGS sequence"/>
</dbReference>
<gene>
    <name evidence="1" type="ORF">KK078_21500</name>
</gene>
<dbReference type="RefSeq" id="WP_254092381.1">
    <property type="nucleotide sequence ID" value="NZ_JAHESC010000036.1"/>
</dbReference>
<reference evidence="1 2" key="1">
    <citation type="submission" date="2021-05" db="EMBL/GenBank/DDBJ databases">
        <title>A Polyphasic approach of four new species of the genus Ohtaekwangia: Ohtaekwangia histidinii sp. nov., Ohtaekwangia cretensis sp. nov., Ohtaekwangia indiensis sp. nov., Ohtaekwangia reichenbachii sp. nov. from diverse environment.</title>
        <authorList>
            <person name="Octaviana S."/>
        </authorList>
    </citation>
    <scope>NUCLEOTIDE SEQUENCE [LARGE SCALE GENOMIC DNA]</scope>
    <source>
        <strain evidence="1 2">PWU37</strain>
    </source>
</reference>
<comment type="caution">
    <text evidence="1">The sequence shown here is derived from an EMBL/GenBank/DDBJ whole genome shotgun (WGS) entry which is preliminary data.</text>
</comment>
<proteinExistence type="predicted"/>
<accession>A0AAP2DDG5</accession>
<organism evidence="1 2">
    <name type="scientific">Dawidia soli</name>
    <dbReference type="NCBI Taxonomy" id="2782352"/>
    <lineage>
        <taxon>Bacteria</taxon>
        <taxon>Pseudomonadati</taxon>
        <taxon>Bacteroidota</taxon>
        <taxon>Cytophagia</taxon>
        <taxon>Cytophagales</taxon>
        <taxon>Chryseotaleaceae</taxon>
        <taxon>Dawidia</taxon>
    </lineage>
</organism>
<name>A0AAP2DDG5_9BACT</name>
<dbReference type="InterPro" id="IPR025358">
    <property type="entry name" value="DUF4262"/>
</dbReference>
<evidence type="ECO:0000313" key="2">
    <source>
        <dbReference type="Proteomes" id="UP001319180"/>
    </source>
</evidence>
<dbReference type="AlphaFoldDB" id="A0AAP2DDG5"/>
<dbReference type="EMBL" id="JAHESC010000036">
    <property type="protein sequence ID" value="MBT1689156.1"/>
    <property type="molecule type" value="Genomic_DNA"/>
</dbReference>
<evidence type="ECO:0000313" key="1">
    <source>
        <dbReference type="EMBL" id="MBT1689156.1"/>
    </source>
</evidence>
<dbReference type="Pfam" id="PF14081">
    <property type="entry name" value="DUF4262"/>
    <property type="match status" value="1"/>
</dbReference>